<organism evidence="2 3">
    <name type="scientific">Colletotrichum sublineola</name>
    <name type="common">Sorghum anthracnose fungus</name>
    <dbReference type="NCBI Taxonomy" id="1173701"/>
    <lineage>
        <taxon>Eukaryota</taxon>
        <taxon>Fungi</taxon>
        <taxon>Dikarya</taxon>
        <taxon>Ascomycota</taxon>
        <taxon>Pezizomycotina</taxon>
        <taxon>Sordariomycetes</taxon>
        <taxon>Hypocreomycetidae</taxon>
        <taxon>Glomerellales</taxon>
        <taxon>Glomerellaceae</taxon>
        <taxon>Colletotrichum</taxon>
        <taxon>Colletotrichum graminicola species complex</taxon>
    </lineage>
</organism>
<feature type="compositionally biased region" description="Low complexity" evidence="1">
    <location>
        <begin position="261"/>
        <end position="275"/>
    </location>
</feature>
<dbReference type="HOGENOM" id="CLU_855330_0_0_1"/>
<evidence type="ECO:0000313" key="3">
    <source>
        <dbReference type="Proteomes" id="UP000027238"/>
    </source>
</evidence>
<evidence type="ECO:0000256" key="1">
    <source>
        <dbReference type="SAM" id="MobiDB-lite"/>
    </source>
</evidence>
<feature type="compositionally biased region" description="Low complexity" evidence="1">
    <location>
        <begin position="196"/>
        <end position="205"/>
    </location>
</feature>
<keyword evidence="3" id="KW-1185">Reference proteome</keyword>
<protein>
    <submittedName>
        <fullName evidence="2">Uncharacterized protein</fullName>
    </submittedName>
</protein>
<name>A0A066XA08_COLSU</name>
<accession>A0A066XA08</accession>
<dbReference type="Proteomes" id="UP000027238">
    <property type="component" value="Unassembled WGS sequence"/>
</dbReference>
<comment type="caution">
    <text evidence="2">The sequence shown here is derived from an EMBL/GenBank/DDBJ whole genome shotgun (WGS) entry which is preliminary data.</text>
</comment>
<feature type="compositionally biased region" description="Low complexity" evidence="1">
    <location>
        <begin position="124"/>
        <end position="139"/>
    </location>
</feature>
<sequence>MPLSDTDLEYLIYAGKLLSQQVSPLTAEETAWLDTTRRQNERFFTVPANSQAACDAANANPMVKLDFSATPIKEIYAKELLGVIEAGERPLTDDEQGWFAVARGQFDGLRDNPKRPSATQSDVASSAASSSSANISNISLPTDQNALTPTRNAIAHADLQRQWGIERDRSLIAADAPAAAASARLIANPPPPPPSSVVTVTDQTPTPAPRSRNRRGYTRPSANPRSVVSGGLQEAAVHSSPLDGSMFNPVRKPPQRRPPRDAAATTAAAADDTASSRADLFQRYDEYMQEHKKLQPSVTRYMELEGLLKELEVKLYATIEDGHGQ</sequence>
<feature type="region of interest" description="Disordered" evidence="1">
    <location>
        <begin position="109"/>
        <end position="145"/>
    </location>
</feature>
<evidence type="ECO:0000313" key="2">
    <source>
        <dbReference type="EMBL" id="KDN62576.1"/>
    </source>
</evidence>
<dbReference type="EMBL" id="JMSE01001323">
    <property type="protein sequence ID" value="KDN62576.1"/>
    <property type="molecule type" value="Genomic_DNA"/>
</dbReference>
<dbReference type="OrthoDB" id="10627575at2759"/>
<reference evidence="3" key="1">
    <citation type="journal article" date="2014" name="Genome Announc.">
        <title>Draft genome sequence of Colletotrichum sublineola, a destructive pathogen of cultivated sorghum.</title>
        <authorList>
            <person name="Baroncelli R."/>
            <person name="Sanz-Martin J.M."/>
            <person name="Rech G.E."/>
            <person name="Sukno S.A."/>
            <person name="Thon M.R."/>
        </authorList>
    </citation>
    <scope>NUCLEOTIDE SEQUENCE [LARGE SCALE GENOMIC DNA]</scope>
    <source>
        <strain evidence="3">TX430BB</strain>
    </source>
</reference>
<feature type="region of interest" description="Disordered" evidence="1">
    <location>
        <begin position="184"/>
        <end position="275"/>
    </location>
</feature>
<dbReference type="AlphaFoldDB" id="A0A066XA08"/>
<gene>
    <name evidence="2" type="ORF">CSUB01_04600</name>
</gene>
<proteinExistence type="predicted"/>